<keyword evidence="7" id="KW-1185">Reference proteome</keyword>
<evidence type="ECO:0000313" key="7">
    <source>
        <dbReference type="Proteomes" id="UP000237246"/>
    </source>
</evidence>
<dbReference type="InterPro" id="IPR002172">
    <property type="entry name" value="LDrepeatLR_classA_rpt"/>
</dbReference>
<dbReference type="PANTHER" id="PTHR46876:SF1">
    <property type="entry name" value="LOW-DENSITY LIPOPROTEIN RECEPTOR-RELATED PROTEIN 11"/>
    <property type="match status" value="1"/>
</dbReference>
<dbReference type="AlphaFoldDB" id="A0A2P4SID6"/>
<sequence>MDNVSVTVLPMTHSAFICDDGCCIDITFACDGVKQCPDGSDETFCQNRKSSLLPAWNHSLDIIREKGPHRADAQKSIPFSFSTCRVLHQNIKILILDSINTVSPGRKTVTHSALSTTQQRTVGLTEKTDENLSAENTLKATVRNQLLLSLDADTSNQSLSQGPKKQNSGFVP</sequence>
<evidence type="ECO:0000256" key="5">
    <source>
        <dbReference type="PROSITE-ProRule" id="PRU00124"/>
    </source>
</evidence>
<dbReference type="InterPro" id="IPR023415">
    <property type="entry name" value="LDLR_class-A_CS"/>
</dbReference>
<protein>
    <submittedName>
        <fullName evidence="6">Uncharacterized protein</fullName>
    </submittedName>
</protein>
<dbReference type="Pfam" id="PF00057">
    <property type="entry name" value="Ldl_recept_a"/>
    <property type="match status" value="1"/>
</dbReference>
<accession>A0A2P4SID6</accession>
<feature type="non-terminal residue" evidence="6">
    <location>
        <position position="172"/>
    </location>
</feature>
<dbReference type="OrthoDB" id="10037294at2759"/>
<comment type="caution">
    <text evidence="5">Lacks conserved residue(s) required for the propagation of feature annotation.</text>
</comment>
<dbReference type="SMART" id="SM00192">
    <property type="entry name" value="LDLa"/>
    <property type="match status" value="1"/>
</dbReference>
<reference evidence="6 7" key="1">
    <citation type="submission" date="2018-01" db="EMBL/GenBank/DDBJ databases">
        <title>Comparison of the Chinese Bamboo Partridge and Red Junglefowl genome sequences highlights the importance of demography in genome evolution.</title>
        <authorList>
            <person name="Tiley G.P."/>
            <person name="Kimball R.T."/>
            <person name="Braun E.L."/>
            <person name="Burleigh J.G."/>
        </authorList>
    </citation>
    <scope>NUCLEOTIDE SEQUENCE [LARGE SCALE GENOMIC DNA]</scope>
    <source>
        <strain evidence="6">RTK389</strain>
        <tissue evidence="6">Blood</tissue>
    </source>
</reference>
<dbReference type="EMBL" id="PPHD01045574">
    <property type="protein sequence ID" value="POI23869.1"/>
    <property type="molecule type" value="Genomic_DNA"/>
</dbReference>
<gene>
    <name evidence="6" type="ORF">CIB84_012383</name>
</gene>
<dbReference type="InterPro" id="IPR036055">
    <property type="entry name" value="LDL_receptor-like_sf"/>
</dbReference>
<dbReference type="GO" id="GO:0016020">
    <property type="term" value="C:membrane"/>
    <property type="evidence" value="ECO:0007669"/>
    <property type="project" value="UniProtKB-SubCell"/>
</dbReference>
<dbReference type="PANTHER" id="PTHR46876">
    <property type="entry name" value="LOW-DENSITY LIPOPROTEIN RECEPTOR-RELATED PROTEIN 11"/>
    <property type="match status" value="1"/>
</dbReference>
<dbReference type="Gene3D" id="4.10.400.10">
    <property type="entry name" value="Low-density Lipoprotein Receptor"/>
    <property type="match status" value="1"/>
</dbReference>
<evidence type="ECO:0000256" key="3">
    <source>
        <dbReference type="ARBA" id="ARBA00023157"/>
    </source>
</evidence>
<dbReference type="Proteomes" id="UP000237246">
    <property type="component" value="Unassembled WGS sequence"/>
</dbReference>
<comment type="subcellular location">
    <subcellularLocation>
        <location evidence="1">Membrane</location>
    </subcellularLocation>
</comment>
<proteinExistence type="predicted"/>
<evidence type="ECO:0000256" key="4">
    <source>
        <dbReference type="ARBA" id="ARBA00023180"/>
    </source>
</evidence>
<evidence type="ECO:0000256" key="1">
    <source>
        <dbReference type="ARBA" id="ARBA00004370"/>
    </source>
</evidence>
<feature type="disulfide bond" evidence="5">
    <location>
        <begin position="18"/>
        <end position="36"/>
    </location>
</feature>
<keyword evidence="3 5" id="KW-1015">Disulfide bond</keyword>
<dbReference type="PROSITE" id="PS50068">
    <property type="entry name" value="LDLRA_2"/>
    <property type="match status" value="1"/>
</dbReference>
<dbReference type="SUPFAM" id="SSF57424">
    <property type="entry name" value="LDL receptor-like module"/>
    <property type="match status" value="1"/>
</dbReference>
<keyword evidence="4" id="KW-0325">Glycoprotein</keyword>
<feature type="disulfide bond" evidence="5">
    <location>
        <begin position="30"/>
        <end position="45"/>
    </location>
</feature>
<keyword evidence="2" id="KW-0472">Membrane</keyword>
<organism evidence="6 7">
    <name type="scientific">Bambusicola thoracicus</name>
    <name type="common">Chinese bamboo-partridge</name>
    <name type="synonym">Perdix thoracica</name>
    <dbReference type="NCBI Taxonomy" id="9083"/>
    <lineage>
        <taxon>Eukaryota</taxon>
        <taxon>Metazoa</taxon>
        <taxon>Chordata</taxon>
        <taxon>Craniata</taxon>
        <taxon>Vertebrata</taxon>
        <taxon>Euteleostomi</taxon>
        <taxon>Archelosauria</taxon>
        <taxon>Archosauria</taxon>
        <taxon>Dinosauria</taxon>
        <taxon>Saurischia</taxon>
        <taxon>Theropoda</taxon>
        <taxon>Coelurosauria</taxon>
        <taxon>Aves</taxon>
        <taxon>Neognathae</taxon>
        <taxon>Galloanserae</taxon>
        <taxon>Galliformes</taxon>
        <taxon>Phasianidae</taxon>
        <taxon>Perdicinae</taxon>
        <taxon>Bambusicola</taxon>
    </lineage>
</organism>
<dbReference type="PROSITE" id="PS01209">
    <property type="entry name" value="LDLRA_1"/>
    <property type="match status" value="1"/>
</dbReference>
<dbReference type="CDD" id="cd00112">
    <property type="entry name" value="LDLa"/>
    <property type="match status" value="1"/>
</dbReference>
<name>A0A2P4SID6_BAMTH</name>
<evidence type="ECO:0000256" key="2">
    <source>
        <dbReference type="ARBA" id="ARBA00023136"/>
    </source>
</evidence>
<evidence type="ECO:0000313" key="6">
    <source>
        <dbReference type="EMBL" id="POI23869.1"/>
    </source>
</evidence>
<dbReference type="FunFam" id="4.10.400.10:FF:000067">
    <property type="entry name" value="Serine peptidase inhibitor, Kunitz type 1"/>
    <property type="match status" value="1"/>
</dbReference>
<comment type="caution">
    <text evidence="6">The sequence shown here is derived from an EMBL/GenBank/DDBJ whole genome shotgun (WGS) entry which is preliminary data.</text>
</comment>